<keyword evidence="2" id="KW-1185">Reference proteome</keyword>
<proteinExistence type="predicted"/>
<evidence type="ECO:0000313" key="1">
    <source>
        <dbReference type="EMBL" id="CAI9580956.1"/>
    </source>
</evidence>
<sequence length="207" mass="22172">WAPIPPPHAAARSRVSHAILRPPIAAARPLICHGPLYRLLLTLLQGPQCLMGPCTASHCCCQAPNLPWAPVPPPHAAARPLICHGPLYRLLTLLPGPQCLMGPCTASHCCCFHHHTLPCATFRSPHTPAGFHFVIGCCMASHCCCLHRHTVAPNTGFGPVTGQMSEVCGDSKIDGTHLHVILTDSIISLPQQTPRAFKLKVQCSALI</sequence>
<evidence type="ECO:0000313" key="2">
    <source>
        <dbReference type="Proteomes" id="UP001162483"/>
    </source>
</evidence>
<protein>
    <submittedName>
        <fullName evidence="1">Uncharacterized protein</fullName>
    </submittedName>
</protein>
<reference evidence="1" key="1">
    <citation type="submission" date="2023-05" db="EMBL/GenBank/DDBJ databases">
        <authorList>
            <person name="Stuckert A."/>
        </authorList>
    </citation>
    <scope>NUCLEOTIDE SEQUENCE</scope>
</reference>
<organism evidence="1 2">
    <name type="scientific">Staurois parvus</name>
    <dbReference type="NCBI Taxonomy" id="386267"/>
    <lineage>
        <taxon>Eukaryota</taxon>
        <taxon>Metazoa</taxon>
        <taxon>Chordata</taxon>
        <taxon>Craniata</taxon>
        <taxon>Vertebrata</taxon>
        <taxon>Euteleostomi</taxon>
        <taxon>Amphibia</taxon>
        <taxon>Batrachia</taxon>
        <taxon>Anura</taxon>
        <taxon>Neobatrachia</taxon>
        <taxon>Ranoidea</taxon>
        <taxon>Ranidae</taxon>
        <taxon>Staurois</taxon>
    </lineage>
</organism>
<gene>
    <name evidence="1" type="ORF">SPARVUS_LOCUS9379295</name>
</gene>
<dbReference type="EMBL" id="CATNWA010015227">
    <property type="protein sequence ID" value="CAI9580956.1"/>
    <property type="molecule type" value="Genomic_DNA"/>
</dbReference>
<dbReference type="Proteomes" id="UP001162483">
    <property type="component" value="Unassembled WGS sequence"/>
</dbReference>
<feature type="non-terminal residue" evidence="1">
    <location>
        <position position="1"/>
    </location>
</feature>
<name>A0ABN9EB71_9NEOB</name>
<comment type="caution">
    <text evidence="1">The sequence shown here is derived from an EMBL/GenBank/DDBJ whole genome shotgun (WGS) entry which is preliminary data.</text>
</comment>
<accession>A0ABN9EB71</accession>